<sequence length="62" mass="7249">MKLIITEDYQEMSRVAAHHLLGYMSKMRRVNLAITAGSTPKGMYEYLITLVKGKPWYDNCYF</sequence>
<dbReference type="AlphaFoldDB" id="A0A444R832"/>
<evidence type="ECO:0000313" key="2">
    <source>
        <dbReference type="Proteomes" id="UP000288730"/>
    </source>
</evidence>
<gene>
    <name evidence="1" type="ORF">EPS76_20365</name>
</gene>
<comment type="caution">
    <text evidence="1">The sequence shown here is derived from an EMBL/GenBank/DDBJ whole genome shotgun (WGS) entry which is preliminary data.</text>
</comment>
<evidence type="ECO:0000313" key="1">
    <source>
        <dbReference type="EMBL" id="RXD12012.1"/>
    </source>
</evidence>
<organism evidence="1 2">
    <name type="scientific">Escherichia coli</name>
    <dbReference type="NCBI Taxonomy" id="562"/>
    <lineage>
        <taxon>Bacteria</taxon>
        <taxon>Pseudomonadati</taxon>
        <taxon>Pseudomonadota</taxon>
        <taxon>Gammaproteobacteria</taxon>
        <taxon>Enterobacterales</taxon>
        <taxon>Enterobacteriaceae</taxon>
        <taxon>Escherichia</taxon>
    </lineage>
</organism>
<name>A0A444R832_ECOLX</name>
<dbReference type="Proteomes" id="UP000288730">
    <property type="component" value="Unassembled WGS sequence"/>
</dbReference>
<dbReference type="Gene3D" id="3.40.50.1360">
    <property type="match status" value="1"/>
</dbReference>
<proteinExistence type="predicted"/>
<dbReference type="InterPro" id="IPR037171">
    <property type="entry name" value="NagB/RpiA_transferase-like"/>
</dbReference>
<dbReference type="SUPFAM" id="SSF100950">
    <property type="entry name" value="NagB/RpiA/CoA transferase-like"/>
    <property type="match status" value="1"/>
</dbReference>
<accession>A0A444R832</accession>
<dbReference type="EMBL" id="SCJN01000211">
    <property type="protein sequence ID" value="RXD12012.1"/>
    <property type="molecule type" value="Genomic_DNA"/>
</dbReference>
<feature type="non-terminal residue" evidence="1">
    <location>
        <position position="62"/>
    </location>
</feature>
<reference evidence="1 2" key="1">
    <citation type="submission" date="2019-01" db="EMBL/GenBank/DDBJ databases">
        <title>Genomic analysis of febrile catheter-associated UTI E. coli isolates.</title>
        <authorList>
            <person name="Potter R."/>
            <person name="Zou Z."/>
            <person name="Henderson J."/>
            <person name="Dantas G."/>
        </authorList>
    </citation>
    <scope>NUCLEOTIDE SEQUENCE [LARGE SCALE GENOMIC DNA]</scope>
    <source>
        <strain evidence="1 2">29_CAASB</strain>
    </source>
</reference>
<protein>
    <submittedName>
        <fullName evidence="1">Glucosamine-6-phosphate isomerase</fullName>
    </submittedName>
</protein>
<keyword evidence="1" id="KW-0413">Isomerase</keyword>
<dbReference type="GO" id="GO:0016853">
    <property type="term" value="F:isomerase activity"/>
    <property type="evidence" value="ECO:0007669"/>
    <property type="project" value="UniProtKB-KW"/>
</dbReference>